<evidence type="ECO:0000256" key="1">
    <source>
        <dbReference type="ARBA" id="ARBA00004123"/>
    </source>
</evidence>
<dbReference type="STRING" id="7897.ENSLACP00000008533"/>
<dbReference type="SMART" id="SM00444">
    <property type="entry name" value="GYF"/>
    <property type="match status" value="1"/>
</dbReference>
<evidence type="ECO:0000313" key="16">
    <source>
        <dbReference type="Ensembl" id="ENSLACP00000008533.1"/>
    </source>
</evidence>
<evidence type="ECO:0000256" key="4">
    <source>
        <dbReference type="ARBA" id="ARBA00022499"/>
    </source>
</evidence>
<evidence type="ECO:0000259" key="15">
    <source>
        <dbReference type="PROSITE" id="PS50829"/>
    </source>
</evidence>
<evidence type="ECO:0000256" key="10">
    <source>
        <dbReference type="ARBA" id="ARBA00023242"/>
    </source>
</evidence>
<evidence type="ECO:0000256" key="11">
    <source>
        <dbReference type="ARBA" id="ARBA00056564"/>
    </source>
</evidence>
<reference evidence="16" key="2">
    <citation type="submission" date="2025-08" db="UniProtKB">
        <authorList>
            <consortium name="Ensembl"/>
        </authorList>
    </citation>
    <scope>IDENTIFICATION</scope>
</reference>
<dbReference type="eggNOG" id="KOG2950">
    <property type="taxonomic scope" value="Eukaryota"/>
</dbReference>
<keyword evidence="5" id="KW-0597">Phosphoprotein</keyword>
<dbReference type="InterPro" id="IPR039905">
    <property type="entry name" value="CD2BP2/Lin1"/>
</dbReference>
<feature type="region of interest" description="Disordered" evidence="14">
    <location>
        <begin position="65"/>
        <end position="87"/>
    </location>
</feature>
<dbReference type="InterPro" id="IPR003169">
    <property type="entry name" value="GYF"/>
</dbReference>
<keyword evidence="8" id="KW-0007">Acetylation</keyword>
<dbReference type="EMBL" id="AFYH01202702">
    <property type="status" value="NOT_ANNOTATED_CDS"/>
    <property type="molecule type" value="Genomic_DNA"/>
</dbReference>
<keyword evidence="6" id="KW-0507">mRNA processing</keyword>
<evidence type="ECO:0000256" key="9">
    <source>
        <dbReference type="ARBA" id="ARBA00023187"/>
    </source>
</evidence>
<dbReference type="GeneTree" id="ENSGT00390000012483"/>
<dbReference type="Proteomes" id="UP000008672">
    <property type="component" value="Unassembled WGS sequence"/>
</dbReference>
<dbReference type="Gene3D" id="3.30.1490.40">
    <property type="match status" value="1"/>
</dbReference>
<evidence type="ECO:0000256" key="2">
    <source>
        <dbReference type="ARBA" id="ARBA00004496"/>
    </source>
</evidence>
<dbReference type="HOGENOM" id="CLU_062973_1_0_1"/>
<keyword evidence="3" id="KW-0963">Cytoplasm</keyword>
<dbReference type="PANTHER" id="PTHR13138:SF3">
    <property type="entry name" value="CD2 ANTIGEN CYTOPLASMIC TAIL-BINDING PROTEIN 2"/>
    <property type="match status" value="1"/>
</dbReference>
<dbReference type="InterPro" id="IPR035445">
    <property type="entry name" value="GYF-like_dom_sf"/>
</dbReference>
<evidence type="ECO:0000256" key="14">
    <source>
        <dbReference type="SAM" id="MobiDB-lite"/>
    </source>
</evidence>
<dbReference type="PANTHER" id="PTHR13138">
    <property type="entry name" value="PROTEIN LIN1"/>
    <property type="match status" value="1"/>
</dbReference>
<dbReference type="EMBL" id="AFYH01202703">
    <property type="status" value="NOT_ANNOTATED_CDS"/>
    <property type="molecule type" value="Genomic_DNA"/>
</dbReference>
<comment type="subunit">
    <text evidence="12">Component of the U5 snRNP complex composed of the U5 snRNA and at least PRPF6, PRPF8, SNRNP200, EFTUD2, SNRNP40, DDX23, TXNL4A and CD2BP2. Interacts directly with TXNL4A and PRPF6. Interacts (via GYF domain) with CD2 (via Pro-rich sequence in the cytoplasmic domain). Interacts with PQBP1.</text>
</comment>
<dbReference type="OMA" id="GENTNFY"/>
<dbReference type="SUPFAM" id="SSF55277">
    <property type="entry name" value="GYF domain"/>
    <property type="match status" value="1"/>
</dbReference>
<dbReference type="Bgee" id="ENSLACG00000007551">
    <property type="expression patterns" value="Expressed in muscle tissue and 6 other cell types or tissues"/>
</dbReference>
<reference evidence="16" key="3">
    <citation type="submission" date="2025-09" db="UniProtKB">
        <authorList>
            <consortium name="Ensembl"/>
        </authorList>
    </citation>
    <scope>IDENTIFICATION</scope>
</reference>
<dbReference type="PROSITE" id="PS50829">
    <property type="entry name" value="GYF"/>
    <property type="match status" value="1"/>
</dbReference>
<dbReference type="GO" id="GO:0005682">
    <property type="term" value="C:U5 snRNP"/>
    <property type="evidence" value="ECO:0007669"/>
    <property type="project" value="InterPro"/>
</dbReference>
<protein>
    <recommendedName>
        <fullName evidence="13">CD2 antigen cytoplasmic tail-binding protein 2</fullName>
    </recommendedName>
</protein>
<dbReference type="Ensembl" id="ENSLACT00000008601.1">
    <property type="protein sequence ID" value="ENSLACP00000008533.1"/>
    <property type="gene ID" value="ENSLACG00000007551.1"/>
</dbReference>
<dbReference type="AlphaFoldDB" id="H3AFW2"/>
<evidence type="ECO:0000313" key="17">
    <source>
        <dbReference type="Proteomes" id="UP000008672"/>
    </source>
</evidence>
<evidence type="ECO:0000256" key="5">
    <source>
        <dbReference type="ARBA" id="ARBA00022553"/>
    </source>
</evidence>
<dbReference type="GO" id="GO:0005737">
    <property type="term" value="C:cytoplasm"/>
    <property type="evidence" value="ECO:0007669"/>
    <property type="project" value="UniProtKB-SubCell"/>
</dbReference>
<feature type="domain" description="GYF" evidence="15">
    <location>
        <begin position="236"/>
        <end position="294"/>
    </location>
</feature>
<name>H3AFW2_LATCH</name>
<keyword evidence="17" id="KW-1185">Reference proteome</keyword>
<gene>
    <name evidence="16" type="primary">CD2BP2</name>
</gene>
<proteinExistence type="predicted"/>
<feature type="compositionally biased region" description="Basic and acidic residues" evidence="14">
    <location>
        <begin position="78"/>
        <end position="87"/>
    </location>
</feature>
<dbReference type="CDD" id="cd00072">
    <property type="entry name" value="GYF"/>
    <property type="match status" value="1"/>
</dbReference>
<evidence type="ECO:0000256" key="6">
    <source>
        <dbReference type="ARBA" id="ARBA00022664"/>
    </source>
</evidence>
<evidence type="ECO:0000256" key="7">
    <source>
        <dbReference type="ARBA" id="ARBA00022843"/>
    </source>
</evidence>
<dbReference type="GO" id="GO:0006397">
    <property type="term" value="P:mRNA processing"/>
    <property type="evidence" value="ECO:0007669"/>
    <property type="project" value="UniProtKB-KW"/>
</dbReference>
<evidence type="ECO:0000256" key="13">
    <source>
        <dbReference type="ARBA" id="ARBA00070924"/>
    </source>
</evidence>
<accession>H3AFW2</accession>
<organism evidence="16 17">
    <name type="scientific">Latimeria chalumnae</name>
    <name type="common">Coelacanth</name>
    <dbReference type="NCBI Taxonomy" id="7897"/>
    <lineage>
        <taxon>Eukaryota</taxon>
        <taxon>Metazoa</taxon>
        <taxon>Chordata</taxon>
        <taxon>Craniata</taxon>
        <taxon>Vertebrata</taxon>
        <taxon>Euteleostomi</taxon>
        <taxon>Coelacanthiformes</taxon>
        <taxon>Coelacanthidae</taxon>
        <taxon>Latimeria</taxon>
    </lineage>
</organism>
<keyword evidence="4" id="KW-1017">Isopeptide bond</keyword>
<evidence type="ECO:0000256" key="12">
    <source>
        <dbReference type="ARBA" id="ARBA00064937"/>
    </source>
</evidence>
<dbReference type="InParanoid" id="H3AFW2"/>
<reference evidence="17" key="1">
    <citation type="submission" date="2011-08" db="EMBL/GenBank/DDBJ databases">
        <title>The draft genome of Latimeria chalumnae.</title>
        <authorList>
            <person name="Di Palma F."/>
            <person name="Alfoldi J."/>
            <person name="Johnson J."/>
            <person name="Berlin A."/>
            <person name="Gnerre S."/>
            <person name="Jaffe D."/>
            <person name="MacCallum I."/>
            <person name="Young S."/>
            <person name="Walker B.J."/>
            <person name="Lander E."/>
            <person name="Lindblad-Toh K."/>
        </authorList>
    </citation>
    <scope>NUCLEOTIDE SEQUENCE [LARGE SCALE GENOMIC DNA]</scope>
    <source>
        <strain evidence="17">Wild caught</strain>
    </source>
</reference>
<dbReference type="Pfam" id="PF02213">
    <property type="entry name" value="GYF"/>
    <property type="match status" value="1"/>
</dbReference>
<sequence>MHKGQECATIDYDEGIKITPFNLEEEMEEGHFDSEGNYFVKKEEVIRDNWLDNIDWVKIKERPVASRLPEDDEEDEGGDRPGRTPLDKKSLLEGIVELVRPGETVASALRRLGGKGGKKQVRVSRPWETRKQEEARDVVVAEDPDGEEQKVALDRLTGLADQLVARGEYEIYQSTFEKLSFQLKRLQGPAAAHTTSADPDDQLDMFADEIDETKLNKKTEECEKEEGGAEFEESSEVMWEYKWENTEDAELYGPFTNSQMQDWVAQGYFQDGIYCRKTGNPNAPFYNSRRIDFDLYT</sequence>
<keyword evidence="9" id="KW-0508">mRNA splicing</keyword>
<evidence type="ECO:0000256" key="3">
    <source>
        <dbReference type="ARBA" id="ARBA00022490"/>
    </source>
</evidence>
<comment type="function">
    <text evidence="11">Involved in pre-mRNA splicing as component of the U5 snRNP complex that is involved in spliceosome assembly.</text>
</comment>
<dbReference type="EMBL" id="AFYH01202701">
    <property type="status" value="NOT_ANNOTATED_CDS"/>
    <property type="molecule type" value="Genomic_DNA"/>
</dbReference>
<dbReference type="FunFam" id="3.30.1490.40:FF:000002">
    <property type="entry name" value="CD2 antigen cytoplasmic tail-binding protein 2"/>
    <property type="match status" value="1"/>
</dbReference>
<comment type="subcellular location">
    <subcellularLocation>
        <location evidence="2">Cytoplasm</location>
    </subcellularLocation>
    <subcellularLocation>
        <location evidence="1">Nucleus</location>
    </subcellularLocation>
</comment>
<keyword evidence="10" id="KW-0539">Nucleus</keyword>
<evidence type="ECO:0000256" key="8">
    <source>
        <dbReference type="ARBA" id="ARBA00022990"/>
    </source>
</evidence>
<keyword evidence="7" id="KW-0832">Ubl conjugation</keyword>
<dbReference type="GO" id="GO:0008380">
    <property type="term" value="P:RNA splicing"/>
    <property type="evidence" value="ECO:0007669"/>
    <property type="project" value="UniProtKB-KW"/>
</dbReference>
<dbReference type="FunCoup" id="H3AFW2">
    <property type="interactions" value="3733"/>
</dbReference>